<dbReference type="AlphaFoldDB" id="A0A7J7YXR0"/>
<comment type="caution">
    <text evidence="2">The sequence shown here is derived from an EMBL/GenBank/DDBJ whole genome shotgun (WGS) entry which is preliminary data.</text>
</comment>
<gene>
    <name evidence="2" type="ORF">mPipKuh1_009835</name>
</gene>
<evidence type="ECO:0000313" key="3">
    <source>
        <dbReference type="Proteomes" id="UP000558488"/>
    </source>
</evidence>
<protein>
    <submittedName>
        <fullName evidence="2">Uncharacterized protein</fullName>
    </submittedName>
</protein>
<organism evidence="2 3">
    <name type="scientific">Pipistrellus kuhlii</name>
    <name type="common">Kuhl's pipistrelle</name>
    <dbReference type="NCBI Taxonomy" id="59472"/>
    <lineage>
        <taxon>Eukaryota</taxon>
        <taxon>Metazoa</taxon>
        <taxon>Chordata</taxon>
        <taxon>Craniata</taxon>
        <taxon>Vertebrata</taxon>
        <taxon>Euteleostomi</taxon>
        <taxon>Mammalia</taxon>
        <taxon>Eutheria</taxon>
        <taxon>Laurasiatheria</taxon>
        <taxon>Chiroptera</taxon>
        <taxon>Yangochiroptera</taxon>
        <taxon>Vespertilionidae</taxon>
        <taxon>Pipistrellus</taxon>
    </lineage>
</organism>
<dbReference type="Proteomes" id="UP000558488">
    <property type="component" value="Unassembled WGS sequence"/>
</dbReference>
<dbReference type="EMBL" id="JACAGB010000004">
    <property type="protein sequence ID" value="KAF6366416.1"/>
    <property type="molecule type" value="Genomic_DNA"/>
</dbReference>
<sequence length="162" mass="17418">MPLLASGAAGRALPKPLPGKICRSLWLFRKAGTPPLGQRAAHGGCGQETHRKRGHLRGPREGGPSERDRQRNLGFPGPNGMWCLLFPGRRGQARPVISAFTSPPTQPVLLLCVQTGWLPAWPVATSRTPTALEVSDDKHGLVSIALAQAALMAGQCWTWDPH</sequence>
<accession>A0A7J7YXR0</accession>
<keyword evidence="3" id="KW-1185">Reference proteome</keyword>
<proteinExistence type="predicted"/>
<feature type="region of interest" description="Disordered" evidence="1">
    <location>
        <begin position="36"/>
        <end position="75"/>
    </location>
</feature>
<reference evidence="2 3" key="1">
    <citation type="journal article" date="2020" name="Nature">
        <title>Six reference-quality genomes reveal evolution of bat adaptations.</title>
        <authorList>
            <person name="Jebb D."/>
            <person name="Huang Z."/>
            <person name="Pippel M."/>
            <person name="Hughes G.M."/>
            <person name="Lavrichenko K."/>
            <person name="Devanna P."/>
            <person name="Winkler S."/>
            <person name="Jermiin L.S."/>
            <person name="Skirmuntt E.C."/>
            <person name="Katzourakis A."/>
            <person name="Burkitt-Gray L."/>
            <person name="Ray D.A."/>
            <person name="Sullivan K.A.M."/>
            <person name="Roscito J.G."/>
            <person name="Kirilenko B.M."/>
            <person name="Davalos L.M."/>
            <person name="Corthals A.P."/>
            <person name="Power M.L."/>
            <person name="Jones G."/>
            <person name="Ransome R.D."/>
            <person name="Dechmann D.K.N."/>
            <person name="Locatelli A.G."/>
            <person name="Puechmaille S.J."/>
            <person name="Fedrigo O."/>
            <person name="Jarvis E.D."/>
            <person name="Hiller M."/>
            <person name="Vernes S.C."/>
            <person name="Myers E.W."/>
            <person name="Teeling E.C."/>
        </authorList>
    </citation>
    <scope>NUCLEOTIDE SEQUENCE [LARGE SCALE GENOMIC DNA]</scope>
    <source>
        <strain evidence="2">MPipKuh1</strain>
        <tissue evidence="2">Flight muscle</tissue>
    </source>
</reference>
<feature type="compositionally biased region" description="Basic and acidic residues" evidence="1">
    <location>
        <begin position="58"/>
        <end position="71"/>
    </location>
</feature>
<name>A0A7J7YXR0_PIPKU</name>
<evidence type="ECO:0000256" key="1">
    <source>
        <dbReference type="SAM" id="MobiDB-lite"/>
    </source>
</evidence>
<evidence type="ECO:0000313" key="2">
    <source>
        <dbReference type="EMBL" id="KAF6366416.1"/>
    </source>
</evidence>